<feature type="transmembrane region" description="Helical" evidence="1">
    <location>
        <begin position="32"/>
        <end position="52"/>
    </location>
</feature>
<protein>
    <submittedName>
        <fullName evidence="2">Uncharacterized protein</fullName>
    </submittedName>
</protein>
<proteinExistence type="predicted"/>
<gene>
    <name evidence="2" type="ORF">KMZ29_11615</name>
</gene>
<sequence>MLALVLLSASLPSIFCAGCATFLAYNERRQWVWFAGLSVLAGIGAIGVLQMVQLWRLAGHS</sequence>
<accession>A0A975NHH0</accession>
<evidence type="ECO:0000313" key="2">
    <source>
        <dbReference type="EMBL" id="QWG15243.1"/>
    </source>
</evidence>
<keyword evidence="1" id="KW-0472">Membrane</keyword>
<name>A0A975NHH0_9BRAD</name>
<reference evidence="2" key="1">
    <citation type="submission" date="2021-06" db="EMBL/GenBank/DDBJ databases">
        <title>Bradyrhizobium sp. S2-20-1 Genome sequencing.</title>
        <authorList>
            <person name="Jin L."/>
        </authorList>
    </citation>
    <scope>NUCLEOTIDE SEQUENCE</scope>
    <source>
        <strain evidence="2">S2-20-1</strain>
    </source>
</reference>
<keyword evidence="1" id="KW-0812">Transmembrane</keyword>
<dbReference type="AlphaFoldDB" id="A0A975NHH0"/>
<keyword evidence="1" id="KW-1133">Transmembrane helix</keyword>
<dbReference type="EMBL" id="CP076134">
    <property type="protein sequence ID" value="QWG15243.1"/>
    <property type="molecule type" value="Genomic_DNA"/>
</dbReference>
<dbReference type="Proteomes" id="UP000680839">
    <property type="component" value="Chromosome"/>
</dbReference>
<evidence type="ECO:0000256" key="1">
    <source>
        <dbReference type="SAM" id="Phobius"/>
    </source>
</evidence>
<evidence type="ECO:0000313" key="3">
    <source>
        <dbReference type="Proteomes" id="UP000680839"/>
    </source>
</evidence>
<dbReference type="RefSeq" id="WP_215623796.1">
    <property type="nucleotide sequence ID" value="NZ_CP076134.1"/>
</dbReference>
<organism evidence="2 3">
    <name type="scientific">Bradyrhizobium sediminis</name>
    <dbReference type="NCBI Taxonomy" id="2840469"/>
    <lineage>
        <taxon>Bacteria</taxon>
        <taxon>Pseudomonadati</taxon>
        <taxon>Pseudomonadota</taxon>
        <taxon>Alphaproteobacteria</taxon>
        <taxon>Hyphomicrobiales</taxon>
        <taxon>Nitrobacteraceae</taxon>
        <taxon>Bradyrhizobium</taxon>
    </lineage>
</organism>